<dbReference type="Pfam" id="PF08239">
    <property type="entry name" value="SH3_3"/>
    <property type="match status" value="3"/>
</dbReference>
<dbReference type="AlphaFoldDB" id="A0A1Y5T5M0"/>
<dbReference type="SMART" id="SM00287">
    <property type="entry name" value="SH3b"/>
    <property type="match status" value="3"/>
</dbReference>
<keyword evidence="1" id="KW-0732">Signal</keyword>
<keyword evidence="4" id="KW-1185">Reference proteome</keyword>
<protein>
    <submittedName>
        <fullName evidence="3">Bacterial SH3 domain protein</fullName>
    </submittedName>
</protein>
<dbReference type="InterPro" id="IPR003646">
    <property type="entry name" value="SH3-like_bac-type"/>
</dbReference>
<gene>
    <name evidence="3" type="ORF">PAM7971_02819</name>
</gene>
<name>A0A1Y5T5M0_9RHOB</name>
<organism evidence="3 4">
    <name type="scientific">Pacificibacter marinus</name>
    <dbReference type="NCBI Taxonomy" id="658057"/>
    <lineage>
        <taxon>Bacteria</taxon>
        <taxon>Pseudomonadati</taxon>
        <taxon>Pseudomonadota</taxon>
        <taxon>Alphaproteobacteria</taxon>
        <taxon>Rhodobacterales</taxon>
        <taxon>Roseobacteraceae</taxon>
        <taxon>Pacificibacter</taxon>
    </lineage>
</organism>
<sequence>MLCSFMPKSFTFITASALSLWAGICSAEMMQVVDIADGDTLNVRQGPSASALDIGDLDEHTYIDVIGYNIDQTWARIQYGETAGWVFAKHLLRGDMPKATIGTNIVTGIAADDPDGGLVVRSGAGTEFAAIGALRNDTMVHVIQQSRDGKWAMIGFGGDAGWVSTSYLKGQTATPTPMPSASPQIASDGGVLPAVFTVTGVAANDRLWVRDAPQPTGGRIGSLEPGELVGVDGTASGDWVQITLNGQIGYINSSYLTRANESSAGTTPDGFPLGIICRGTEPFWTLTIAEDRSVQYTSLINGPDPITALKQTTPAIGGGYPYDFAAQSYTGTLNSQMCSDGMSDISYSMALQLLKPNGQGGVETLHGCCNLN</sequence>
<feature type="domain" description="SH3b" evidence="2">
    <location>
        <begin position="193"/>
        <end position="260"/>
    </location>
</feature>
<dbReference type="EMBL" id="FWFW01000009">
    <property type="protein sequence ID" value="SLN54581.1"/>
    <property type="molecule type" value="Genomic_DNA"/>
</dbReference>
<dbReference type="InterPro" id="IPR052354">
    <property type="entry name" value="Cell_Wall_Dynamics_Protein"/>
</dbReference>
<reference evidence="3 4" key="1">
    <citation type="submission" date="2017-03" db="EMBL/GenBank/DDBJ databases">
        <authorList>
            <person name="Afonso C.L."/>
            <person name="Miller P.J."/>
            <person name="Scott M.A."/>
            <person name="Spackman E."/>
            <person name="Goraichik I."/>
            <person name="Dimitrov K.M."/>
            <person name="Suarez D.L."/>
            <person name="Swayne D.E."/>
        </authorList>
    </citation>
    <scope>NUCLEOTIDE SEQUENCE [LARGE SCALE GENOMIC DNA]</scope>
    <source>
        <strain evidence="3 4">CECT 7971</strain>
    </source>
</reference>
<feature type="chain" id="PRO_5010990800" evidence="1">
    <location>
        <begin position="28"/>
        <end position="372"/>
    </location>
</feature>
<dbReference type="STRING" id="658057.SAMN04488032_109128"/>
<dbReference type="PANTHER" id="PTHR34408:SF1">
    <property type="entry name" value="GLYCOSYL HYDROLASE FAMILY 19 DOMAIN-CONTAINING PROTEIN HI_1415"/>
    <property type="match status" value="1"/>
</dbReference>
<dbReference type="Gene3D" id="2.30.30.40">
    <property type="entry name" value="SH3 Domains"/>
    <property type="match status" value="3"/>
</dbReference>
<evidence type="ECO:0000259" key="2">
    <source>
        <dbReference type="PROSITE" id="PS51781"/>
    </source>
</evidence>
<proteinExistence type="predicted"/>
<evidence type="ECO:0000313" key="3">
    <source>
        <dbReference type="EMBL" id="SLN54581.1"/>
    </source>
</evidence>
<feature type="domain" description="SH3b" evidence="2">
    <location>
        <begin position="28"/>
        <end position="95"/>
    </location>
</feature>
<evidence type="ECO:0000313" key="4">
    <source>
        <dbReference type="Proteomes" id="UP000193307"/>
    </source>
</evidence>
<evidence type="ECO:0000256" key="1">
    <source>
        <dbReference type="SAM" id="SignalP"/>
    </source>
</evidence>
<feature type="signal peptide" evidence="1">
    <location>
        <begin position="1"/>
        <end position="27"/>
    </location>
</feature>
<dbReference type="RefSeq" id="WP_170842192.1">
    <property type="nucleotide sequence ID" value="NZ_FNZV01000009.1"/>
</dbReference>
<dbReference type="PROSITE" id="PS51781">
    <property type="entry name" value="SH3B"/>
    <property type="match status" value="2"/>
</dbReference>
<accession>A0A1Y5T5M0</accession>
<dbReference type="Proteomes" id="UP000193307">
    <property type="component" value="Unassembled WGS sequence"/>
</dbReference>
<dbReference type="PANTHER" id="PTHR34408">
    <property type="entry name" value="FAMILY PROTEIN, PUTATIVE-RELATED"/>
    <property type="match status" value="1"/>
</dbReference>